<feature type="compositionally biased region" description="Low complexity" evidence="1">
    <location>
        <begin position="338"/>
        <end position="347"/>
    </location>
</feature>
<accession>A0AAV2LAT6</accession>
<feature type="compositionally biased region" description="Basic residues" evidence="1">
    <location>
        <begin position="390"/>
        <end position="405"/>
    </location>
</feature>
<evidence type="ECO:0000313" key="2">
    <source>
        <dbReference type="EMBL" id="CAL1599477.1"/>
    </source>
</evidence>
<name>A0AAV2LAT6_KNICA</name>
<sequence length="450" mass="48777">MLRLGLYGQHETQQLLRPSLLRPEELSMESGIDPGQDYYTQDYYNYDHGFEYGSRRKLISPSGPYDEYGEVIVDEDGSYYYSPQESDTEVKRQVQGGTVTSDSKRSQSRSSGKPTQTKNGTKSPSEIPTKPKSAMEKLKSVLKLGSLFSLSANKGSGQPPAVHPPWSKARVGPERKGKSGPEKPTRDSENPAGAQTREAATEPGPGRANRRMPNNGMRNGFGGGLGPTSEQRRIELPGLPSSSWSGSVGNGILIDGTYFQTASEANKAAPAKQQLSEALSLISLSRRLQGAAVAPDWDNPPGPGSAVRVGTDGKSGGSLEERGKLEEQRKASKESEFSDTSSSSTTDAGNFKNSENDSVSKTETEESDTEKDLSDSDEGESSDRGSESSRRKRAKSRPQTSRRRSLSTDESEEESDGSEAEEAESPRNHDDLSPIMEDSEEERSSGQDED</sequence>
<dbReference type="AlphaFoldDB" id="A0AAV2LAT6"/>
<feature type="region of interest" description="Disordered" evidence="1">
    <location>
        <begin position="288"/>
        <end position="450"/>
    </location>
</feature>
<evidence type="ECO:0000313" key="3">
    <source>
        <dbReference type="Proteomes" id="UP001497482"/>
    </source>
</evidence>
<protein>
    <submittedName>
        <fullName evidence="2">Uncharacterized protein</fullName>
    </submittedName>
</protein>
<feature type="compositionally biased region" description="Basic and acidic residues" evidence="1">
    <location>
        <begin position="319"/>
        <end position="336"/>
    </location>
</feature>
<feature type="compositionally biased region" description="Acidic residues" evidence="1">
    <location>
        <begin position="409"/>
        <end position="423"/>
    </location>
</feature>
<dbReference type="EMBL" id="OZ035845">
    <property type="protein sequence ID" value="CAL1599477.1"/>
    <property type="molecule type" value="Genomic_DNA"/>
</dbReference>
<organism evidence="2 3">
    <name type="scientific">Knipowitschia caucasica</name>
    <name type="common">Caucasian dwarf goby</name>
    <name type="synonym">Pomatoschistus caucasicus</name>
    <dbReference type="NCBI Taxonomy" id="637954"/>
    <lineage>
        <taxon>Eukaryota</taxon>
        <taxon>Metazoa</taxon>
        <taxon>Chordata</taxon>
        <taxon>Craniata</taxon>
        <taxon>Vertebrata</taxon>
        <taxon>Euteleostomi</taxon>
        <taxon>Actinopterygii</taxon>
        <taxon>Neopterygii</taxon>
        <taxon>Teleostei</taxon>
        <taxon>Neoteleostei</taxon>
        <taxon>Acanthomorphata</taxon>
        <taxon>Gobiaria</taxon>
        <taxon>Gobiiformes</taxon>
        <taxon>Gobioidei</taxon>
        <taxon>Gobiidae</taxon>
        <taxon>Gobiinae</taxon>
        <taxon>Knipowitschia</taxon>
    </lineage>
</organism>
<evidence type="ECO:0000256" key="1">
    <source>
        <dbReference type="SAM" id="MobiDB-lite"/>
    </source>
</evidence>
<keyword evidence="3" id="KW-1185">Reference proteome</keyword>
<feature type="compositionally biased region" description="Polar residues" evidence="1">
    <location>
        <begin position="112"/>
        <end position="126"/>
    </location>
</feature>
<feature type="compositionally biased region" description="Basic and acidic residues" evidence="1">
    <location>
        <begin position="171"/>
        <end position="189"/>
    </location>
</feature>
<feature type="region of interest" description="Disordered" evidence="1">
    <location>
        <begin position="150"/>
        <end position="247"/>
    </location>
</feature>
<reference evidence="2 3" key="1">
    <citation type="submission" date="2024-04" db="EMBL/GenBank/DDBJ databases">
        <authorList>
            <person name="Waldvogel A.-M."/>
            <person name="Schoenle A."/>
        </authorList>
    </citation>
    <scope>NUCLEOTIDE SEQUENCE [LARGE SCALE GENOMIC DNA]</scope>
</reference>
<proteinExistence type="predicted"/>
<gene>
    <name evidence="2" type="ORF">KC01_LOCUS27745</name>
</gene>
<feature type="compositionally biased region" description="Low complexity" evidence="1">
    <location>
        <begin position="203"/>
        <end position="218"/>
    </location>
</feature>
<feature type="compositionally biased region" description="Low complexity" evidence="1">
    <location>
        <begin position="236"/>
        <end position="247"/>
    </location>
</feature>
<dbReference type="Proteomes" id="UP001497482">
    <property type="component" value="Chromosome 23"/>
</dbReference>
<feature type="region of interest" description="Disordered" evidence="1">
    <location>
        <begin position="78"/>
        <end position="138"/>
    </location>
</feature>
<feature type="compositionally biased region" description="Basic and acidic residues" evidence="1">
    <location>
        <begin position="354"/>
        <end position="374"/>
    </location>
</feature>